<keyword evidence="7" id="KW-1185">Reference proteome</keyword>
<dbReference type="RefSeq" id="WP_344780140.1">
    <property type="nucleotide sequence ID" value="NZ_BAABAF010000001.1"/>
</dbReference>
<name>A0ABP7G2W0_9MICO</name>
<reference evidence="7" key="1">
    <citation type="journal article" date="2019" name="Int. J. Syst. Evol. Microbiol.">
        <title>The Global Catalogue of Microorganisms (GCM) 10K type strain sequencing project: providing services to taxonomists for standard genome sequencing and annotation.</title>
        <authorList>
            <consortium name="The Broad Institute Genomics Platform"/>
            <consortium name="The Broad Institute Genome Sequencing Center for Infectious Disease"/>
            <person name="Wu L."/>
            <person name="Ma J."/>
        </authorList>
    </citation>
    <scope>NUCLEOTIDE SEQUENCE [LARGE SCALE GENOMIC DNA]</scope>
    <source>
        <strain evidence="7">JCM 16950</strain>
    </source>
</reference>
<comment type="subcellular location">
    <subcellularLocation>
        <location evidence="1">Cell envelope</location>
    </subcellularLocation>
</comment>
<organism evidence="6 7">
    <name type="scientific">Microbacterium kribbense</name>
    <dbReference type="NCBI Taxonomy" id="433645"/>
    <lineage>
        <taxon>Bacteria</taxon>
        <taxon>Bacillati</taxon>
        <taxon>Actinomycetota</taxon>
        <taxon>Actinomycetes</taxon>
        <taxon>Micrococcales</taxon>
        <taxon>Microbacteriaceae</taxon>
        <taxon>Microbacterium</taxon>
    </lineage>
</organism>
<protein>
    <submittedName>
        <fullName evidence="6">Zinc ABC transporter substrate-binding protein</fullName>
    </submittedName>
</protein>
<evidence type="ECO:0000256" key="1">
    <source>
        <dbReference type="ARBA" id="ARBA00004196"/>
    </source>
</evidence>
<evidence type="ECO:0000256" key="3">
    <source>
        <dbReference type="ARBA" id="ARBA00022723"/>
    </source>
</evidence>
<accession>A0ABP7G2W0</accession>
<evidence type="ECO:0000256" key="4">
    <source>
        <dbReference type="ARBA" id="ARBA00022729"/>
    </source>
</evidence>
<evidence type="ECO:0000256" key="5">
    <source>
        <dbReference type="SAM" id="SignalP"/>
    </source>
</evidence>
<sequence>MRRRLTLMALATAAMTMLAGCAATPAGDPAAVQVVASTNVYGSIAAAVGGDRVQVKSVIDSMALDPHEFEAGAQDQLLVARADLVIDNGGGFDPFMNGLVKASGTKATVLTAVTLSPEYSADGAAKHDADHALDHLADFNEHVFYDPAVMGALADRIAAALTKIDPAGATEFAANAKTFDAGIAAITAKLGALRAAHGGAGVFVTEPLPLYLTDAAGLANKTPDAFSQAVEDGQDVAPAILLQALRIVSSGQAAAVIVNAQAGGPETTQVAAEAKKDGIPVISFSELLPDGTTYLTWMTANVQALAGALG</sequence>
<dbReference type="Gene3D" id="3.40.50.1980">
    <property type="entry name" value="Nitrogenase molybdenum iron protein domain"/>
    <property type="match status" value="2"/>
</dbReference>
<keyword evidence="4 5" id="KW-0732">Signal</keyword>
<feature type="chain" id="PRO_5045750747" evidence="5">
    <location>
        <begin position="23"/>
        <end position="310"/>
    </location>
</feature>
<dbReference type="PROSITE" id="PS51257">
    <property type="entry name" value="PROKAR_LIPOPROTEIN"/>
    <property type="match status" value="1"/>
</dbReference>
<proteinExistence type="predicted"/>
<feature type="signal peptide" evidence="5">
    <location>
        <begin position="1"/>
        <end position="22"/>
    </location>
</feature>
<dbReference type="InterPro" id="IPR006127">
    <property type="entry name" value="ZnuA-like"/>
</dbReference>
<gene>
    <name evidence="6" type="ORF">GCM10022240_04850</name>
</gene>
<dbReference type="InterPro" id="IPR050492">
    <property type="entry name" value="Bact_metal-bind_prot9"/>
</dbReference>
<evidence type="ECO:0000256" key="2">
    <source>
        <dbReference type="ARBA" id="ARBA00022448"/>
    </source>
</evidence>
<dbReference type="Proteomes" id="UP001500540">
    <property type="component" value="Unassembled WGS sequence"/>
</dbReference>
<keyword evidence="3" id="KW-0479">Metal-binding</keyword>
<dbReference type="Pfam" id="PF01297">
    <property type="entry name" value="ZnuA"/>
    <property type="match status" value="1"/>
</dbReference>
<evidence type="ECO:0000313" key="6">
    <source>
        <dbReference type="EMBL" id="GAA3754844.1"/>
    </source>
</evidence>
<dbReference type="EMBL" id="BAABAF010000001">
    <property type="protein sequence ID" value="GAA3754844.1"/>
    <property type="molecule type" value="Genomic_DNA"/>
</dbReference>
<dbReference type="PANTHER" id="PTHR42953">
    <property type="entry name" value="HIGH-AFFINITY ZINC UPTAKE SYSTEM PROTEIN ZNUA-RELATED"/>
    <property type="match status" value="1"/>
</dbReference>
<evidence type="ECO:0000313" key="7">
    <source>
        <dbReference type="Proteomes" id="UP001500540"/>
    </source>
</evidence>
<dbReference type="PANTHER" id="PTHR42953:SF1">
    <property type="entry name" value="METAL-BINDING PROTEIN HI_0362-RELATED"/>
    <property type="match status" value="1"/>
</dbReference>
<keyword evidence="2" id="KW-0813">Transport</keyword>
<dbReference type="SUPFAM" id="SSF53807">
    <property type="entry name" value="Helical backbone' metal receptor"/>
    <property type="match status" value="1"/>
</dbReference>
<comment type="caution">
    <text evidence="6">The sequence shown here is derived from an EMBL/GenBank/DDBJ whole genome shotgun (WGS) entry which is preliminary data.</text>
</comment>